<name>C0ETJ3_9FIRM</name>
<dbReference type="EMBL" id="ACEP01000039">
    <property type="protein sequence ID" value="EEG37423.1"/>
    <property type="molecule type" value="Genomic_DNA"/>
</dbReference>
<evidence type="ECO:0000313" key="2">
    <source>
        <dbReference type="Proteomes" id="UP000003174"/>
    </source>
</evidence>
<evidence type="ECO:0000313" key="1">
    <source>
        <dbReference type="EMBL" id="EEG37423.1"/>
    </source>
</evidence>
<reference evidence="1 2" key="1">
    <citation type="submission" date="2009-01" db="EMBL/GenBank/DDBJ databases">
        <authorList>
            <person name="Fulton L."/>
            <person name="Clifton S."/>
            <person name="Fulton B."/>
            <person name="Xu J."/>
            <person name="Minx P."/>
            <person name="Pepin K.H."/>
            <person name="Johnson M."/>
            <person name="Bhonagiri V."/>
            <person name="Nash W.E."/>
            <person name="Mardis E.R."/>
            <person name="Wilson R.K."/>
        </authorList>
    </citation>
    <scope>NUCLEOTIDE SEQUENCE [LARGE SCALE GENOMIC DNA]</scope>
    <source>
        <strain evidence="1 2">DSM 3353</strain>
    </source>
</reference>
<dbReference type="Proteomes" id="UP000003174">
    <property type="component" value="Unassembled WGS sequence"/>
</dbReference>
<accession>C0ETJ3</accession>
<organism evidence="1 2">
    <name type="scientific">Anaerobutyricum hallii DSM 3353</name>
    <dbReference type="NCBI Taxonomy" id="411469"/>
    <lineage>
        <taxon>Bacteria</taxon>
        <taxon>Bacillati</taxon>
        <taxon>Bacillota</taxon>
        <taxon>Clostridia</taxon>
        <taxon>Lachnospirales</taxon>
        <taxon>Lachnospiraceae</taxon>
        <taxon>Anaerobutyricum</taxon>
    </lineage>
</organism>
<sequence>MVKIPQHKVTKWGDFLLTLLLVFFWQSDHRFLHSRGAVLWLGQNQNIMLDNFEIFQKVMAFQKMNTKD</sequence>
<comment type="caution">
    <text evidence="1">The sequence shown here is derived from an EMBL/GenBank/DDBJ whole genome shotgun (WGS) entry which is preliminary data.</text>
</comment>
<protein>
    <submittedName>
        <fullName evidence="1">Uncharacterized protein</fullName>
    </submittedName>
</protein>
<proteinExistence type="predicted"/>
<dbReference type="AlphaFoldDB" id="C0ETJ3"/>
<reference evidence="1 2" key="2">
    <citation type="submission" date="2009-02" db="EMBL/GenBank/DDBJ databases">
        <title>Draft genome sequence of Eubacterium hallii (DSM 3353).</title>
        <authorList>
            <person name="Sudarsanam P."/>
            <person name="Ley R."/>
            <person name="Guruge J."/>
            <person name="Turnbaugh P.J."/>
            <person name="Mahowald M."/>
            <person name="Liep D."/>
            <person name="Gordon J."/>
        </authorList>
    </citation>
    <scope>NUCLEOTIDE SEQUENCE [LARGE SCALE GENOMIC DNA]</scope>
    <source>
        <strain evidence="1 2">DSM 3353</strain>
    </source>
</reference>
<gene>
    <name evidence="1" type="ORF">EUBHAL_00724</name>
</gene>